<sequence>MRRFYSEDPFSHSEIQDLKRTLISIKEQNVELKKDIEAIRLRLSFFYGSILAFFTLIGMTLYQFSRKRRNIVHSGYIFDTTGENPKVYKLKDNADIGEVFKVLAKRTEDIAKNKLPPHEVANSFKDDLKDFIDDTDEGAKDKQ</sequence>
<dbReference type="Proteomes" id="UP000281549">
    <property type="component" value="Unassembled WGS sequence"/>
</dbReference>
<name>A0A4P9YLM4_ROZAC</name>
<dbReference type="EMBL" id="ML005070">
    <property type="protein sequence ID" value="RKP20395.1"/>
    <property type="molecule type" value="Genomic_DNA"/>
</dbReference>
<protein>
    <submittedName>
        <fullName evidence="3">Uncharacterized protein</fullName>
    </submittedName>
</protein>
<gene>
    <name evidence="3" type="ORF">ROZALSC1DRAFT_28114</name>
</gene>
<dbReference type="AlphaFoldDB" id="A0A4P9YLM4"/>
<reference evidence="4" key="1">
    <citation type="journal article" date="2018" name="Nat. Microbiol.">
        <title>Leveraging single-cell genomics to expand the fungal tree of life.</title>
        <authorList>
            <person name="Ahrendt S.R."/>
            <person name="Quandt C.A."/>
            <person name="Ciobanu D."/>
            <person name="Clum A."/>
            <person name="Salamov A."/>
            <person name="Andreopoulos B."/>
            <person name="Cheng J.F."/>
            <person name="Woyke T."/>
            <person name="Pelin A."/>
            <person name="Henrissat B."/>
            <person name="Reynolds N.K."/>
            <person name="Benny G.L."/>
            <person name="Smith M.E."/>
            <person name="James T.Y."/>
            <person name="Grigoriev I.V."/>
        </authorList>
    </citation>
    <scope>NUCLEOTIDE SEQUENCE [LARGE SCALE GENOMIC DNA]</scope>
    <source>
        <strain evidence="4">CSF55</strain>
    </source>
</reference>
<evidence type="ECO:0000256" key="1">
    <source>
        <dbReference type="SAM" id="Coils"/>
    </source>
</evidence>
<keyword evidence="2" id="KW-1133">Transmembrane helix</keyword>
<keyword evidence="2" id="KW-0472">Membrane</keyword>
<accession>A0A4P9YLM4</accession>
<organism evidence="3 4">
    <name type="scientific">Rozella allomycis (strain CSF55)</name>
    <dbReference type="NCBI Taxonomy" id="988480"/>
    <lineage>
        <taxon>Eukaryota</taxon>
        <taxon>Fungi</taxon>
        <taxon>Fungi incertae sedis</taxon>
        <taxon>Cryptomycota</taxon>
        <taxon>Cryptomycota incertae sedis</taxon>
        <taxon>Rozella</taxon>
    </lineage>
</organism>
<evidence type="ECO:0000313" key="3">
    <source>
        <dbReference type="EMBL" id="RKP20395.1"/>
    </source>
</evidence>
<feature type="transmembrane region" description="Helical" evidence="2">
    <location>
        <begin position="45"/>
        <end position="64"/>
    </location>
</feature>
<feature type="coiled-coil region" evidence="1">
    <location>
        <begin position="15"/>
        <end position="42"/>
    </location>
</feature>
<evidence type="ECO:0000256" key="2">
    <source>
        <dbReference type="SAM" id="Phobius"/>
    </source>
</evidence>
<evidence type="ECO:0000313" key="4">
    <source>
        <dbReference type="Proteomes" id="UP000281549"/>
    </source>
</evidence>
<keyword evidence="2" id="KW-0812">Transmembrane</keyword>
<proteinExistence type="predicted"/>
<keyword evidence="1" id="KW-0175">Coiled coil</keyword>